<evidence type="ECO:0000256" key="7">
    <source>
        <dbReference type="ARBA" id="ARBA00022702"/>
    </source>
</evidence>
<keyword evidence="14" id="KW-1185">Reference proteome</keyword>
<comment type="subunit">
    <text evidence="4">Heterodimer of a B chain and an A chain linked by two disulfide bonds.</text>
</comment>
<dbReference type="PROSITE" id="PS00262">
    <property type="entry name" value="INSULIN"/>
    <property type="match status" value="1"/>
</dbReference>
<proteinExistence type="inferred from homology"/>
<name>A0A8S4AIL1_9TELE</name>
<feature type="domain" description="Insulin-like" evidence="12">
    <location>
        <begin position="33"/>
        <end position="105"/>
    </location>
</feature>
<keyword evidence="7" id="KW-0372">Hormone</keyword>
<evidence type="ECO:0000256" key="2">
    <source>
        <dbReference type="ARBA" id="ARBA00004613"/>
    </source>
</evidence>
<dbReference type="EMBL" id="CAJRST010004446">
    <property type="protein sequence ID" value="CAG5871835.1"/>
    <property type="molecule type" value="Genomic_DNA"/>
</dbReference>
<feature type="signal peptide" evidence="11">
    <location>
        <begin position="1"/>
        <end position="24"/>
    </location>
</feature>
<comment type="subcellular location">
    <subcellularLocation>
        <location evidence="2 10">Secreted</location>
    </subcellularLocation>
</comment>
<keyword evidence="11" id="KW-0732">Signal</keyword>
<keyword evidence="6" id="KW-0313">Glucose metabolism</keyword>
<dbReference type="Pfam" id="PF00049">
    <property type="entry name" value="Insulin"/>
    <property type="match status" value="1"/>
</dbReference>
<keyword evidence="5 10" id="KW-0964">Secreted</keyword>
<dbReference type="GO" id="GO:0006006">
    <property type="term" value="P:glucose metabolic process"/>
    <property type="evidence" value="ECO:0007669"/>
    <property type="project" value="UniProtKB-KW"/>
</dbReference>
<organism evidence="13 14">
    <name type="scientific">Menidia menidia</name>
    <name type="common">Atlantic silverside</name>
    <dbReference type="NCBI Taxonomy" id="238744"/>
    <lineage>
        <taxon>Eukaryota</taxon>
        <taxon>Metazoa</taxon>
        <taxon>Chordata</taxon>
        <taxon>Craniata</taxon>
        <taxon>Vertebrata</taxon>
        <taxon>Euteleostomi</taxon>
        <taxon>Actinopterygii</taxon>
        <taxon>Neopterygii</taxon>
        <taxon>Teleostei</taxon>
        <taxon>Neoteleostei</taxon>
        <taxon>Acanthomorphata</taxon>
        <taxon>Ovalentaria</taxon>
        <taxon>Atherinomorphae</taxon>
        <taxon>Atheriniformes</taxon>
        <taxon>Atherinopsidae</taxon>
        <taxon>Menidiinae</taxon>
        <taxon>Menidia</taxon>
    </lineage>
</organism>
<dbReference type="GO" id="GO:0005179">
    <property type="term" value="F:hormone activity"/>
    <property type="evidence" value="ECO:0007669"/>
    <property type="project" value="UniProtKB-KW"/>
</dbReference>
<sequence>MAKLWIHTAALLIFLAISSPSSQARSFQCMRQSDLVDALLLVCGERGSVFQPLTGHGSMQRREPSAGDENKDTTFHERIAMVVMKNILKRCCNVHCTLEELSEFCN</sequence>
<evidence type="ECO:0000256" key="8">
    <source>
        <dbReference type="ARBA" id="ARBA00023157"/>
    </source>
</evidence>
<dbReference type="InterPro" id="IPR022353">
    <property type="entry name" value="Insulin_CS"/>
</dbReference>
<evidence type="ECO:0000256" key="6">
    <source>
        <dbReference type="ARBA" id="ARBA00022526"/>
    </source>
</evidence>
<evidence type="ECO:0000256" key="4">
    <source>
        <dbReference type="ARBA" id="ARBA00011207"/>
    </source>
</evidence>
<evidence type="ECO:0000313" key="14">
    <source>
        <dbReference type="Proteomes" id="UP000677803"/>
    </source>
</evidence>
<gene>
    <name evidence="13" type="ORF">MMEN_LOCUS4948</name>
</gene>
<dbReference type="OrthoDB" id="10019596at2759"/>
<feature type="chain" id="PRO_5035883842" evidence="11">
    <location>
        <begin position="25"/>
        <end position="106"/>
    </location>
</feature>
<evidence type="ECO:0000259" key="12">
    <source>
        <dbReference type="SMART" id="SM00078"/>
    </source>
</evidence>
<dbReference type="PANTHER" id="PTHR11454">
    <property type="entry name" value="INSULIN/INSULIN GROWTH FACTOR"/>
    <property type="match status" value="1"/>
</dbReference>
<dbReference type="SMART" id="SM00078">
    <property type="entry name" value="IlGF"/>
    <property type="match status" value="1"/>
</dbReference>
<accession>A0A8S4AIL1</accession>
<evidence type="ECO:0000256" key="5">
    <source>
        <dbReference type="ARBA" id="ARBA00022525"/>
    </source>
</evidence>
<comment type="similarity">
    <text evidence="3 10">Belongs to the insulin family.</text>
</comment>
<comment type="function">
    <text evidence="1">Insulin decreases blood glucose concentration. It increases cell permeability to monosaccharides, amino acids and fatty acids. It accelerates glycolysis, the pentose phosphate cycle, and glycogen synthesis in liver.</text>
</comment>
<protein>
    <submittedName>
        <fullName evidence="13">(Atlantic silverside) hypothetical protein</fullName>
    </submittedName>
</protein>
<evidence type="ECO:0000256" key="1">
    <source>
        <dbReference type="ARBA" id="ARBA00002985"/>
    </source>
</evidence>
<dbReference type="InterPro" id="IPR016179">
    <property type="entry name" value="Insulin-like"/>
</dbReference>
<evidence type="ECO:0000256" key="10">
    <source>
        <dbReference type="RuleBase" id="RU000406"/>
    </source>
</evidence>
<dbReference type="AlphaFoldDB" id="A0A8S4AIL1"/>
<evidence type="ECO:0000256" key="9">
    <source>
        <dbReference type="ARBA" id="ARBA00023277"/>
    </source>
</evidence>
<dbReference type="InterPro" id="IPR036438">
    <property type="entry name" value="Insulin-like_sf"/>
</dbReference>
<keyword evidence="8" id="KW-1015">Disulfide bond</keyword>
<evidence type="ECO:0000313" key="13">
    <source>
        <dbReference type="EMBL" id="CAG5871835.1"/>
    </source>
</evidence>
<evidence type="ECO:0000256" key="11">
    <source>
        <dbReference type="SAM" id="SignalP"/>
    </source>
</evidence>
<dbReference type="PANTHER" id="PTHR11454:SF9">
    <property type="entry name" value="INSULIN"/>
    <property type="match status" value="1"/>
</dbReference>
<reference evidence="13" key="1">
    <citation type="submission" date="2021-05" db="EMBL/GenBank/DDBJ databases">
        <authorList>
            <person name="Tigano A."/>
        </authorList>
    </citation>
    <scope>NUCLEOTIDE SEQUENCE</scope>
</reference>
<dbReference type="SUPFAM" id="SSF56994">
    <property type="entry name" value="Insulin-like"/>
    <property type="match status" value="1"/>
</dbReference>
<comment type="caution">
    <text evidence="13">The sequence shown here is derived from an EMBL/GenBank/DDBJ whole genome shotgun (WGS) entry which is preliminary data.</text>
</comment>
<keyword evidence="9" id="KW-0119">Carbohydrate metabolism</keyword>
<evidence type="ECO:0000256" key="3">
    <source>
        <dbReference type="ARBA" id="ARBA00009034"/>
    </source>
</evidence>
<dbReference type="Gene3D" id="1.10.100.10">
    <property type="entry name" value="Insulin-like"/>
    <property type="match status" value="1"/>
</dbReference>
<dbReference type="InterPro" id="IPR004825">
    <property type="entry name" value="Insulin"/>
</dbReference>
<dbReference type="GO" id="GO:0005615">
    <property type="term" value="C:extracellular space"/>
    <property type="evidence" value="ECO:0007669"/>
    <property type="project" value="TreeGrafter"/>
</dbReference>
<dbReference type="Proteomes" id="UP000677803">
    <property type="component" value="Unassembled WGS sequence"/>
</dbReference>